<evidence type="ECO:0000313" key="5">
    <source>
        <dbReference type="Proteomes" id="UP001209570"/>
    </source>
</evidence>
<name>A0AAD5LNI9_PYTIN</name>
<evidence type="ECO:0000256" key="1">
    <source>
        <dbReference type="ARBA" id="ARBA00022737"/>
    </source>
</evidence>
<dbReference type="Pfam" id="PF12796">
    <property type="entry name" value="Ank_2"/>
    <property type="match status" value="1"/>
</dbReference>
<dbReference type="InterPro" id="IPR002110">
    <property type="entry name" value="Ankyrin_rpt"/>
</dbReference>
<evidence type="ECO:0000256" key="3">
    <source>
        <dbReference type="PROSITE-ProRule" id="PRU00023"/>
    </source>
</evidence>
<dbReference type="PROSITE" id="PS50088">
    <property type="entry name" value="ANK_REPEAT"/>
    <property type="match status" value="2"/>
</dbReference>
<dbReference type="PANTHER" id="PTHR24171">
    <property type="entry name" value="ANKYRIN REPEAT DOMAIN-CONTAINING PROTEIN 39-RELATED"/>
    <property type="match status" value="1"/>
</dbReference>
<sequence length="151" mass="16667">MALDHDDADLCLLVRRRDVAAVQALLREAPQLVHRVRWSGVGPLHRAVEGGDIGMAKLLLTHGADANARAAWGWYTPLHLACKRGDEALIWLLLEHGAAWNVVDKERKTPLQWAIRVGKASVAYRVDQVMHVPYALSVGEDRENSSGGDHV</sequence>
<dbReference type="EMBL" id="JAKCXM010000024">
    <property type="protein sequence ID" value="KAJ0407171.1"/>
    <property type="molecule type" value="Genomic_DNA"/>
</dbReference>
<evidence type="ECO:0000256" key="2">
    <source>
        <dbReference type="ARBA" id="ARBA00023043"/>
    </source>
</evidence>
<dbReference type="Gene3D" id="1.25.40.20">
    <property type="entry name" value="Ankyrin repeat-containing domain"/>
    <property type="match status" value="1"/>
</dbReference>
<feature type="repeat" description="ANK" evidence="3">
    <location>
        <begin position="39"/>
        <end position="71"/>
    </location>
</feature>
<dbReference type="SUPFAM" id="SSF48403">
    <property type="entry name" value="Ankyrin repeat"/>
    <property type="match status" value="1"/>
</dbReference>
<keyword evidence="1" id="KW-0677">Repeat</keyword>
<dbReference type="PROSITE" id="PS50297">
    <property type="entry name" value="ANK_REP_REGION"/>
    <property type="match status" value="2"/>
</dbReference>
<keyword evidence="2 3" id="KW-0040">ANK repeat</keyword>
<reference evidence="4" key="1">
    <citation type="submission" date="2021-12" db="EMBL/GenBank/DDBJ databases">
        <title>Prjna785345.</title>
        <authorList>
            <person name="Rujirawat T."/>
            <person name="Krajaejun T."/>
        </authorList>
    </citation>
    <scope>NUCLEOTIDE SEQUENCE</scope>
    <source>
        <strain evidence="4">Pi057C3</strain>
    </source>
</reference>
<proteinExistence type="predicted"/>
<dbReference type="Proteomes" id="UP001209570">
    <property type="component" value="Unassembled WGS sequence"/>
</dbReference>
<evidence type="ECO:0000313" key="4">
    <source>
        <dbReference type="EMBL" id="KAJ0407171.1"/>
    </source>
</evidence>
<gene>
    <name evidence="4" type="ORF">P43SY_001129</name>
</gene>
<feature type="repeat" description="ANK" evidence="3">
    <location>
        <begin position="73"/>
        <end position="105"/>
    </location>
</feature>
<dbReference type="AlphaFoldDB" id="A0AAD5LNI9"/>
<dbReference type="PANTHER" id="PTHR24171:SF10">
    <property type="entry name" value="ANKYRIN REPEAT DOMAIN-CONTAINING PROTEIN 29-LIKE"/>
    <property type="match status" value="1"/>
</dbReference>
<comment type="caution">
    <text evidence="4">The sequence shown here is derived from an EMBL/GenBank/DDBJ whole genome shotgun (WGS) entry which is preliminary data.</text>
</comment>
<dbReference type="InterPro" id="IPR036770">
    <property type="entry name" value="Ankyrin_rpt-contain_sf"/>
</dbReference>
<organism evidence="4 5">
    <name type="scientific">Pythium insidiosum</name>
    <name type="common">Pythiosis disease agent</name>
    <dbReference type="NCBI Taxonomy" id="114742"/>
    <lineage>
        <taxon>Eukaryota</taxon>
        <taxon>Sar</taxon>
        <taxon>Stramenopiles</taxon>
        <taxon>Oomycota</taxon>
        <taxon>Peronosporomycetes</taxon>
        <taxon>Pythiales</taxon>
        <taxon>Pythiaceae</taxon>
        <taxon>Pythium</taxon>
    </lineage>
</organism>
<protein>
    <submittedName>
        <fullName evidence="4">Uncharacterized protein</fullName>
    </submittedName>
</protein>
<keyword evidence="5" id="KW-1185">Reference proteome</keyword>
<accession>A0AAD5LNI9</accession>
<dbReference type="SMART" id="SM00248">
    <property type="entry name" value="ANK"/>
    <property type="match status" value="3"/>
</dbReference>